<dbReference type="EMBL" id="JAERQG010000004">
    <property type="protein sequence ID" value="MBL0766429.1"/>
    <property type="molecule type" value="Genomic_DNA"/>
</dbReference>
<evidence type="ECO:0000256" key="7">
    <source>
        <dbReference type="SAM" id="Phobius"/>
    </source>
</evidence>
<dbReference type="Pfam" id="PF01566">
    <property type="entry name" value="Nramp"/>
    <property type="match status" value="1"/>
</dbReference>
<keyword evidence="6 7" id="KW-0472">Membrane</keyword>
<feature type="transmembrane region" description="Helical" evidence="7">
    <location>
        <begin position="231"/>
        <end position="252"/>
    </location>
</feature>
<keyword evidence="5 7" id="KW-1133">Transmembrane helix</keyword>
<accession>A0A937DKV1</accession>
<feature type="transmembrane region" description="Helical" evidence="7">
    <location>
        <begin position="379"/>
        <end position="397"/>
    </location>
</feature>
<feature type="transmembrane region" description="Helical" evidence="7">
    <location>
        <begin position="38"/>
        <end position="59"/>
    </location>
</feature>
<dbReference type="GO" id="GO:0015293">
    <property type="term" value="F:symporter activity"/>
    <property type="evidence" value="ECO:0007669"/>
    <property type="project" value="UniProtKB-KW"/>
</dbReference>
<dbReference type="RefSeq" id="WP_201922911.1">
    <property type="nucleotide sequence ID" value="NZ_JAERQG010000004.1"/>
</dbReference>
<dbReference type="GO" id="GO:0034755">
    <property type="term" value="P:iron ion transmembrane transport"/>
    <property type="evidence" value="ECO:0007669"/>
    <property type="project" value="TreeGrafter"/>
</dbReference>
<protein>
    <submittedName>
        <fullName evidence="8">Nramp family divalent metal transporter</fullName>
    </submittedName>
</protein>
<feature type="transmembrane region" description="Helical" evidence="7">
    <location>
        <begin position="190"/>
        <end position="210"/>
    </location>
</feature>
<evidence type="ECO:0000313" key="8">
    <source>
        <dbReference type="EMBL" id="MBL0766429.1"/>
    </source>
</evidence>
<keyword evidence="3 7" id="KW-0812">Transmembrane</keyword>
<evidence type="ECO:0000256" key="3">
    <source>
        <dbReference type="ARBA" id="ARBA00022692"/>
    </source>
</evidence>
<evidence type="ECO:0000256" key="4">
    <source>
        <dbReference type="ARBA" id="ARBA00022847"/>
    </source>
</evidence>
<dbReference type="PRINTS" id="PR00447">
    <property type="entry name" value="NATRESASSCMP"/>
</dbReference>
<dbReference type="GO" id="GO:0005384">
    <property type="term" value="F:manganese ion transmembrane transporter activity"/>
    <property type="evidence" value="ECO:0007669"/>
    <property type="project" value="TreeGrafter"/>
</dbReference>
<dbReference type="Proteomes" id="UP000642920">
    <property type="component" value="Unassembled WGS sequence"/>
</dbReference>
<keyword evidence="9" id="KW-1185">Reference proteome</keyword>
<gene>
    <name evidence="8" type="ORF">JKP34_14275</name>
</gene>
<dbReference type="GO" id="GO:0015086">
    <property type="term" value="F:cadmium ion transmembrane transporter activity"/>
    <property type="evidence" value="ECO:0007669"/>
    <property type="project" value="TreeGrafter"/>
</dbReference>
<comment type="caution">
    <text evidence="8">The sequence shown here is derived from an EMBL/GenBank/DDBJ whole genome shotgun (WGS) entry which is preliminary data.</text>
</comment>
<dbReference type="PANTHER" id="PTHR11706">
    <property type="entry name" value="SOLUTE CARRIER PROTEIN FAMILY 11 MEMBER"/>
    <property type="match status" value="1"/>
</dbReference>
<feature type="transmembrane region" description="Helical" evidence="7">
    <location>
        <begin position="321"/>
        <end position="338"/>
    </location>
</feature>
<dbReference type="PANTHER" id="PTHR11706:SF33">
    <property type="entry name" value="NATURAL RESISTANCE-ASSOCIATED MACROPHAGE PROTEIN 2"/>
    <property type="match status" value="1"/>
</dbReference>
<dbReference type="AlphaFoldDB" id="A0A937DKV1"/>
<evidence type="ECO:0000256" key="5">
    <source>
        <dbReference type="ARBA" id="ARBA00022989"/>
    </source>
</evidence>
<feature type="transmembrane region" description="Helical" evidence="7">
    <location>
        <begin position="151"/>
        <end position="170"/>
    </location>
</feature>
<feature type="transmembrane region" description="Helical" evidence="7">
    <location>
        <begin position="79"/>
        <end position="99"/>
    </location>
</feature>
<evidence type="ECO:0000256" key="2">
    <source>
        <dbReference type="ARBA" id="ARBA00022448"/>
    </source>
</evidence>
<feature type="transmembrane region" description="Helical" evidence="7">
    <location>
        <begin position="119"/>
        <end position="139"/>
    </location>
</feature>
<proteinExistence type="predicted"/>
<evidence type="ECO:0000256" key="1">
    <source>
        <dbReference type="ARBA" id="ARBA00004141"/>
    </source>
</evidence>
<reference evidence="8" key="1">
    <citation type="submission" date="2021-01" db="EMBL/GenBank/DDBJ databases">
        <title>Marivirga sp. nov., isolated from intertidal surface sediments.</title>
        <authorList>
            <person name="Zhang M."/>
        </authorList>
    </citation>
    <scope>NUCLEOTIDE SEQUENCE</scope>
    <source>
        <strain evidence="8">SM1354</strain>
    </source>
</reference>
<name>A0A937DKV1_9BACT</name>
<comment type="subcellular location">
    <subcellularLocation>
        <location evidence="1">Membrane</location>
        <topology evidence="1">Multi-pass membrane protein</topology>
    </subcellularLocation>
</comment>
<feature type="transmembrane region" description="Helical" evidence="7">
    <location>
        <begin position="276"/>
        <end position="300"/>
    </location>
</feature>
<dbReference type="NCBIfam" id="NF037982">
    <property type="entry name" value="Nramp_1"/>
    <property type="match status" value="2"/>
</dbReference>
<evidence type="ECO:0000313" key="9">
    <source>
        <dbReference type="Proteomes" id="UP000642920"/>
    </source>
</evidence>
<feature type="transmembrane region" description="Helical" evidence="7">
    <location>
        <begin position="344"/>
        <end position="367"/>
    </location>
</feature>
<organism evidence="8 9">
    <name type="scientific">Marivirga atlantica</name>
    <dbReference type="NCBI Taxonomy" id="1548457"/>
    <lineage>
        <taxon>Bacteria</taxon>
        <taxon>Pseudomonadati</taxon>
        <taxon>Bacteroidota</taxon>
        <taxon>Cytophagia</taxon>
        <taxon>Cytophagales</taxon>
        <taxon>Marivirgaceae</taxon>
        <taxon>Marivirga</taxon>
    </lineage>
</organism>
<dbReference type="InterPro" id="IPR001046">
    <property type="entry name" value="NRAMP_fam"/>
</dbReference>
<dbReference type="GO" id="GO:0005886">
    <property type="term" value="C:plasma membrane"/>
    <property type="evidence" value="ECO:0007669"/>
    <property type="project" value="TreeGrafter"/>
</dbReference>
<keyword evidence="2" id="KW-0813">Transport</keyword>
<keyword evidence="4" id="KW-0769">Symport</keyword>
<evidence type="ECO:0000256" key="6">
    <source>
        <dbReference type="ARBA" id="ARBA00023136"/>
    </source>
</evidence>
<feature type="transmembrane region" description="Helical" evidence="7">
    <location>
        <begin position="12"/>
        <end position="32"/>
    </location>
</feature>
<sequence>MFKKLKQLGPGIMVSAAFIGPGTITTATLAGAGYGYTLLWAIGFSILATIILQEMAARLGVIGQIGVGDAIRKKATNKIFRILSFVLVISAITLGNAAYEAGNISGALLGIEGINALNFDLFGLNIWLLIIGFTALILLWMGQYKKLEQTLAFLVAAMGLAFIVCCILLKPDIIAVFKGIFYPQLPDDSLLMVVGLIGTTVVPYNLFLHASSVKQRWKSSKDLATARWDTIISILLGGLITMTILICSAVAFQGEAQTPESMADLSQQLNPILGSWSAYFMGFGFLAAGFTSTVTAPLAAAFATSEIMGWKSDLKTKTFRAIWILVLVSGLVFASLGIKPVNLILIAQVANGLLLPFLASYLLWIMNDKQLVGRHVNRWWVNGLGLIIIMITLLLGIKSISSALGII</sequence>